<proteinExistence type="predicted"/>
<accession>A0A815YK13</accession>
<feature type="coiled-coil region" evidence="1">
    <location>
        <begin position="98"/>
        <end position="154"/>
    </location>
</feature>
<dbReference type="EMBL" id="CAJNOV010008296">
    <property type="protein sequence ID" value="CAF1318139.1"/>
    <property type="molecule type" value="Genomic_DNA"/>
</dbReference>
<comment type="caution">
    <text evidence="3">The sequence shown here is derived from an EMBL/GenBank/DDBJ whole genome shotgun (WGS) entry which is preliminary data.</text>
</comment>
<sequence>MAKRLYRDQHIILRTVYHRFKLHQIKNILRNRDVRYIHLKLHKSSQVLSIRMKRSSLIDLYFDRLPGDLFDKEHYQQHQVLKKRFLAQEINEWEEDSLQKIKQTAQECRQVLIEYENNQLIAVETQLSQLTEQLKAMRKENEFNEIDLDRLKAKFTVLTQQFI</sequence>
<gene>
    <name evidence="2" type="ORF">CJN711_LOCUS17791</name>
    <name evidence="3" type="ORF">KQP761_LOCUS19234</name>
</gene>
<dbReference type="Proteomes" id="UP000663834">
    <property type="component" value="Unassembled WGS sequence"/>
</dbReference>
<dbReference type="Proteomes" id="UP000663855">
    <property type="component" value="Unassembled WGS sequence"/>
</dbReference>
<reference evidence="3" key="1">
    <citation type="submission" date="2021-02" db="EMBL/GenBank/DDBJ databases">
        <authorList>
            <person name="Nowell W R."/>
        </authorList>
    </citation>
    <scope>NUCLEOTIDE SEQUENCE</scope>
</reference>
<keyword evidence="1" id="KW-0175">Coiled coil</keyword>
<evidence type="ECO:0000256" key="1">
    <source>
        <dbReference type="SAM" id="Coils"/>
    </source>
</evidence>
<evidence type="ECO:0000313" key="3">
    <source>
        <dbReference type="EMBL" id="CAF1571689.1"/>
    </source>
</evidence>
<name>A0A815YK13_9BILA</name>
<protein>
    <submittedName>
        <fullName evidence="3">Uncharacterized protein</fullName>
    </submittedName>
</protein>
<dbReference type="AlphaFoldDB" id="A0A815YK13"/>
<evidence type="ECO:0000313" key="2">
    <source>
        <dbReference type="EMBL" id="CAF1318139.1"/>
    </source>
</evidence>
<dbReference type="EMBL" id="CAJNOW010009872">
    <property type="protein sequence ID" value="CAF1571689.1"/>
    <property type="molecule type" value="Genomic_DNA"/>
</dbReference>
<dbReference type="OrthoDB" id="10051114at2759"/>
<organism evidence="3 4">
    <name type="scientific">Rotaria magnacalcarata</name>
    <dbReference type="NCBI Taxonomy" id="392030"/>
    <lineage>
        <taxon>Eukaryota</taxon>
        <taxon>Metazoa</taxon>
        <taxon>Spiralia</taxon>
        <taxon>Gnathifera</taxon>
        <taxon>Rotifera</taxon>
        <taxon>Eurotatoria</taxon>
        <taxon>Bdelloidea</taxon>
        <taxon>Philodinida</taxon>
        <taxon>Philodinidae</taxon>
        <taxon>Rotaria</taxon>
    </lineage>
</organism>
<evidence type="ECO:0000313" key="4">
    <source>
        <dbReference type="Proteomes" id="UP000663834"/>
    </source>
</evidence>